<protein>
    <submittedName>
        <fullName evidence="2">Uncharacterized protein</fullName>
    </submittedName>
</protein>
<gene>
    <name evidence="2" type="ORF">ATL17_0577</name>
</gene>
<organism evidence="2 3">
    <name type="scientific">Maritalea mobilis</name>
    <dbReference type="NCBI Taxonomy" id="483324"/>
    <lineage>
        <taxon>Bacteria</taxon>
        <taxon>Pseudomonadati</taxon>
        <taxon>Pseudomonadota</taxon>
        <taxon>Alphaproteobacteria</taxon>
        <taxon>Hyphomicrobiales</taxon>
        <taxon>Devosiaceae</taxon>
        <taxon>Maritalea</taxon>
    </lineage>
</organism>
<dbReference type="EMBL" id="SNYR01000001">
    <property type="protein sequence ID" value="TDQ66575.1"/>
    <property type="molecule type" value="Genomic_DNA"/>
</dbReference>
<keyword evidence="3" id="KW-1185">Reference proteome</keyword>
<dbReference type="InterPro" id="IPR007849">
    <property type="entry name" value="ATP10"/>
</dbReference>
<name>A0A4R6W0X5_9HYPH</name>
<evidence type="ECO:0000256" key="1">
    <source>
        <dbReference type="SAM" id="SignalP"/>
    </source>
</evidence>
<proteinExistence type="predicted"/>
<dbReference type="PANTHER" id="PTHR28106:SF1">
    <property type="entry name" value="MITOCHONDRIAL ATPASE COMPLEX SUBUNIT ATP10"/>
    <property type="match status" value="1"/>
</dbReference>
<dbReference type="PANTHER" id="PTHR28106">
    <property type="entry name" value="MITOCHONDRIAL ATPASE COMPLEX SUBUNIT ATP10"/>
    <property type="match status" value="1"/>
</dbReference>
<feature type="chain" id="PRO_5020935524" evidence="1">
    <location>
        <begin position="22"/>
        <end position="169"/>
    </location>
</feature>
<dbReference type="Proteomes" id="UP000295391">
    <property type="component" value="Unassembled WGS sequence"/>
</dbReference>
<dbReference type="OrthoDB" id="161480at2"/>
<accession>A0A4R6W0X5</accession>
<evidence type="ECO:0000313" key="2">
    <source>
        <dbReference type="EMBL" id="TDQ66575.1"/>
    </source>
</evidence>
<feature type="signal peptide" evidence="1">
    <location>
        <begin position="1"/>
        <end position="21"/>
    </location>
</feature>
<dbReference type="AlphaFoldDB" id="A0A4R6W0X5"/>
<evidence type="ECO:0000313" key="3">
    <source>
        <dbReference type="Proteomes" id="UP000295391"/>
    </source>
</evidence>
<dbReference type="RefSeq" id="WP_133571261.1">
    <property type="nucleotide sequence ID" value="NZ_SNYR01000001.1"/>
</dbReference>
<reference evidence="2 3" key="1">
    <citation type="submission" date="2019-03" db="EMBL/GenBank/DDBJ databases">
        <title>Genomic Encyclopedia of Type Strains, Phase III (KMG-III): the genomes of soil and plant-associated and newly described type strains.</title>
        <authorList>
            <person name="Whitman W."/>
        </authorList>
    </citation>
    <scope>NUCLEOTIDE SEQUENCE [LARGE SCALE GENOMIC DNA]</scope>
    <source>
        <strain evidence="2 3">CGMCC 1.7002</strain>
    </source>
</reference>
<comment type="caution">
    <text evidence="2">The sequence shown here is derived from an EMBL/GenBank/DDBJ whole genome shotgun (WGS) entry which is preliminary data.</text>
</comment>
<keyword evidence="1" id="KW-0732">Signal</keyword>
<sequence>MRKLLLIITTFLSFAATSVSASAQQFPNIDTKDLNGRSLSLPADFNAERSLLLIAFEQEQQLQINTWLPFAEQLENAGQAKFYELPVLPSALRLMGGMIENGMRSGIPSQATRAKTLTLYTNVTRFRKNLGLGGKNEIYAVVIDRQGRILAVQSGAYSSAKAKQIRAAL</sequence>